<dbReference type="GO" id="GO:0003886">
    <property type="term" value="F:DNA (cytosine-5-)-methyltransferase activity"/>
    <property type="evidence" value="ECO:0007669"/>
    <property type="project" value="UniProtKB-EC"/>
</dbReference>
<sequence length="437" mass="46162">MSAPHRDDATPAADADDAAHFVATEGPVIGSLCTGLLGLDLAVAAVLGGRIAWYSEIDPHAERILTARLPGVPNLGDLRTIDFTGVEQVDVLTAGFPCQDISAAGRRAGIEKGTRSGLWRNVLDAVRVLRPSLVILENVAALRWRNGGLDHVLGGLAETRYDAVWRCVRASDIGAAHRRERVFVCAVPQPGGVADDADTAGPRRRAPRPGRPGAAPRGRAPGQPQRRGARGGEAVADAPRIGHRVTGQTRRPRVPPSSVAASAATGDTDGAGGTRGPGGRGVASARVCSGRHGAGAAHANRLGRPKLHTPHPRWRTIPSRSGTRTDDTRFDRRGDVLRDNTIPGGGGGIRSCLSPGAWGTAADTDCARRFFQRNLRCLTTRRSVPVGHLTPAAHAPGDRRDEGMPRATRLERRPDAAVSRRSRHPAPPTPRHAEGCD</sequence>
<evidence type="ECO:0000256" key="5">
    <source>
        <dbReference type="ARBA" id="ARBA00022747"/>
    </source>
</evidence>
<feature type="compositionally biased region" description="Low complexity" evidence="7">
    <location>
        <begin position="211"/>
        <end position="226"/>
    </location>
</feature>
<evidence type="ECO:0000313" key="8">
    <source>
        <dbReference type="EMBL" id="MCR6488318.1"/>
    </source>
</evidence>
<dbReference type="GO" id="GO:0009307">
    <property type="term" value="P:DNA restriction-modification system"/>
    <property type="evidence" value="ECO:0007669"/>
    <property type="project" value="UniProtKB-KW"/>
</dbReference>
<gene>
    <name evidence="8" type="ORF">M8542_36355</name>
</gene>
<dbReference type="InterPro" id="IPR050390">
    <property type="entry name" value="C5-Methyltransferase"/>
</dbReference>
<keyword evidence="9" id="KW-1185">Reference proteome</keyword>
<evidence type="ECO:0000313" key="9">
    <source>
        <dbReference type="Proteomes" id="UP001144096"/>
    </source>
</evidence>
<dbReference type="GO" id="GO:0032259">
    <property type="term" value="P:methylation"/>
    <property type="evidence" value="ECO:0007669"/>
    <property type="project" value="UniProtKB-KW"/>
</dbReference>
<protein>
    <recommendedName>
        <fullName evidence="1">DNA (cytosine-5-)-methyltransferase</fullName>
        <ecNumber evidence="1">2.1.1.37</ecNumber>
    </recommendedName>
</protein>
<feature type="compositionally biased region" description="Low complexity" evidence="7">
    <location>
        <begin position="256"/>
        <end position="268"/>
    </location>
</feature>
<dbReference type="InterPro" id="IPR018117">
    <property type="entry name" value="C5_DNA_meth_AS"/>
</dbReference>
<evidence type="ECO:0000256" key="2">
    <source>
        <dbReference type="ARBA" id="ARBA00022603"/>
    </source>
</evidence>
<keyword evidence="3 6" id="KW-0808">Transferase</keyword>
<dbReference type="RefSeq" id="WP_257924879.1">
    <property type="nucleotide sequence ID" value="NZ_JAMXQV010000024.1"/>
</dbReference>
<evidence type="ECO:0000256" key="6">
    <source>
        <dbReference type="PROSITE-ProRule" id="PRU01016"/>
    </source>
</evidence>
<feature type="compositionally biased region" description="Basic and acidic residues" evidence="7">
    <location>
        <begin position="396"/>
        <end position="415"/>
    </location>
</feature>
<accession>A0A9X2SNS8</accession>
<feature type="compositionally biased region" description="Basic residues" evidence="7">
    <location>
        <begin position="302"/>
        <end position="314"/>
    </location>
</feature>
<keyword evidence="4 6" id="KW-0949">S-adenosyl-L-methionine</keyword>
<dbReference type="Proteomes" id="UP001144096">
    <property type="component" value="Unassembled WGS sequence"/>
</dbReference>
<evidence type="ECO:0000256" key="4">
    <source>
        <dbReference type="ARBA" id="ARBA00022691"/>
    </source>
</evidence>
<feature type="region of interest" description="Disordered" evidence="7">
    <location>
        <begin position="302"/>
        <end position="330"/>
    </location>
</feature>
<evidence type="ECO:0000256" key="3">
    <source>
        <dbReference type="ARBA" id="ARBA00022679"/>
    </source>
</evidence>
<organism evidence="8 9">
    <name type="scientific">Amycolatopsis iheyensis</name>
    <dbReference type="NCBI Taxonomy" id="2945988"/>
    <lineage>
        <taxon>Bacteria</taxon>
        <taxon>Bacillati</taxon>
        <taxon>Actinomycetota</taxon>
        <taxon>Actinomycetes</taxon>
        <taxon>Pseudonocardiales</taxon>
        <taxon>Pseudonocardiaceae</taxon>
        <taxon>Amycolatopsis</taxon>
    </lineage>
</organism>
<dbReference type="PROSITE" id="PS51679">
    <property type="entry name" value="SAM_MT_C5"/>
    <property type="match status" value="1"/>
</dbReference>
<evidence type="ECO:0000256" key="1">
    <source>
        <dbReference type="ARBA" id="ARBA00011975"/>
    </source>
</evidence>
<feature type="region of interest" description="Disordered" evidence="7">
    <location>
        <begin position="189"/>
        <end position="286"/>
    </location>
</feature>
<feature type="active site" evidence="6">
    <location>
        <position position="98"/>
    </location>
</feature>
<keyword evidence="5" id="KW-0680">Restriction system</keyword>
<dbReference type="PROSITE" id="PS00094">
    <property type="entry name" value="C5_MTASE_1"/>
    <property type="match status" value="1"/>
</dbReference>
<feature type="compositionally biased region" description="Gly residues" evidence="7">
    <location>
        <begin position="269"/>
        <end position="281"/>
    </location>
</feature>
<reference evidence="8" key="1">
    <citation type="submission" date="2022-06" db="EMBL/GenBank/DDBJ databases">
        <title>Amycolatopsis iheyaensis sp. nov., a new species of the genus Amycolatopsis isolated from soil in Iheya island, Japan.</title>
        <authorList>
            <person name="Ngamcharungchit C."/>
            <person name="Kanto H."/>
            <person name="Take A."/>
            <person name="Intra B."/>
            <person name="Matsumoto A."/>
            <person name="Panbangred W."/>
            <person name="Inahashi Y."/>
        </authorList>
    </citation>
    <scope>NUCLEOTIDE SEQUENCE</scope>
    <source>
        <strain evidence="8">OK19-0408</strain>
    </source>
</reference>
<dbReference type="Gene3D" id="3.40.50.150">
    <property type="entry name" value="Vaccinia Virus protein VP39"/>
    <property type="match status" value="1"/>
</dbReference>
<dbReference type="AlphaFoldDB" id="A0A9X2SNS8"/>
<keyword evidence="2 6" id="KW-0489">Methyltransferase</keyword>
<name>A0A9X2SNS8_9PSEU</name>
<dbReference type="GO" id="GO:0044027">
    <property type="term" value="P:negative regulation of gene expression via chromosomal CpG island methylation"/>
    <property type="evidence" value="ECO:0007669"/>
    <property type="project" value="TreeGrafter"/>
</dbReference>
<comment type="similarity">
    <text evidence="6">Belongs to the class I-like SAM-binding methyltransferase superfamily. C5-methyltransferase family.</text>
</comment>
<dbReference type="PANTHER" id="PTHR10629:SF52">
    <property type="entry name" value="DNA (CYTOSINE-5)-METHYLTRANSFERASE 1"/>
    <property type="match status" value="1"/>
</dbReference>
<dbReference type="InterPro" id="IPR029063">
    <property type="entry name" value="SAM-dependent_MTases_sf"/>
</dbReference>
<dbReference type="GO" id="GO:0003677">
    <property type="term" value="F:DNA binding"/>
    <property type="evidence" value="ECO:0007669"/>
    <property type="project" value="TreeGrafter"/>
</dbReference>
<comment type="caution">
    <text evidence="8">The sequence shown here is derived from an EMBL/GenBank/DDBJ whole genome shotgun (WGS) entry which is preliminary data.</text>
</comment>
<dbReference type="Pfam" id="PF00145">
    <property type="entry name" value="DNA_methylase"/>
    <property type="match status" value="1"/>
</dbReference>
<feature type="region of interest" description="Disordered" evidence="7">
    <location>
        <begin position="388"/>
        <end position="437"/>
    </location>
</feature>
<dbReference type="SUPFAM" id="SSF53335">
    <property type="entry name" value="S-adenosyl-L-methionine-dependent methyltransferases"/>
    <property type="match status" value="1"/>
</dbReference>
<proteinExistence type="inferred from homology"/>
<evidence type="ECO:0000256" key="7">
    <source>
        <dbReference type="SAM" id="MobiDB-lite"/>
    </source>
</evidence>
<dbReference type="EC" id="2.1.1.37" evidence="1"/>
<dbReference type="PANTHER" id="PTHR10629">
    <property type="entry name" value="CYTOSINE-SPECIFIC METHYLTRANSFERASE"/>
    <property type="match status" value="1"/>
</dbReference>
<dbReference type="EMBL" id="JAMXQV010000024">
    <property type="protein sequence ID" value="MCR6488318.1"/>
    <property type="molecule type" value="Genomic_DNA"/>
</dbReference>
<dbReference type="InterPro" id="IPR001525">
    <property type="entry name" value="C5_MeTfrase"/>
</dbReference>